<reference evidence="5" key="1">
    <citation type="journal article" date="2018" name="Nat. Microbiol.">
        <title>Leveraging single-cell genomics to expand the fungal tree of life.</title>
        <authorList>
            <person name="Ahrendt S.R."/>
            <person name="Quandt C.A."/>
            <person name="Ciobanu D."/>
            <person name="Clum A."/>
            <person name="Salamov A."/>
            <person name="Andreopoulos B."/>
            <person name="Cheng J.F."/>
            <person name="Woyke T."/>
            <person name="Pelin A."/>
            <person name="Henrissat B."/>
            <person name="Reynolds N.K."/>
            <person name="Benny G.L."/>
            <person name="Smith M.E."/>
            <person name="James T.Y."/>
            <person name="Grigoriev I.V."/>
        </authorList>
    </citation>
    <scope>NUCLEOTIDE SEQUENCE [LARGE SCALE GENOMIC DNA]</scope>
    <source>
        <strain evidence="5">Benny S71-1</strain>
    </source>
</reference>
<feature type="chain" id="PRO_5020918940" evidence="3">
    <location>
        <begin position="28"/>
        <end position="144"/>
    </location>
</feature>
<gene>
    <name evidence="4" type="ORF">SYNPS1DRAFT_22595</name>
</gene>
<proteinExistence type="predicted"/>
<evidence type="ECO:0000313" key="4">
    <source>
        <dbReference type="EMBL" id="RKP25443.1"/>
    </source>
</evidence>
<evidence type="ECO:0000256" key="3">
    <source>
        <dbReference type="SAM" id="SignalP"/>
    </source>
</evidence>
<keyword evidence="2" id="KW-0812">Transmembrane</keyword>
<protein>
    <submittedName>
        <fullName evidence="4">Uncharacterized protein</fullName>
    </submittedName>
</protein>
<feature type="transmembrane region" description="Helical" evidence="2">
    <location>
        <begin position="121"/>
        <end position="143"/>
    </location>
</feature>
<dbReference type="AlphaFoldDB" id="A0A4P9YZ46"/>
<dbReference type="Proteomes" id="UP000278143">
    <property type="component" value="Unassembled WGS sequence"/>
</dbReference>
<keyword evidence="2" id="KW-0472">Membrane</keyword>
<feature type="region of interest" description="Disordered" evidence="1">
    <location>
        <begin position="32"/>
        <end position="109"/>
    </location>
</feature>
<dbReference type="EMBL" id="KZ989746">
    <property type="protein sequence ID" value="RKP25443.1"/>
    <property type="molecule type" value="Genomic_DNA"/>
</dbReference>
<keyword evidence="3" id="KW-0732">Signal</keyword>
<accession>A0A4P9YZ46</accession>
<feature type="compositionally biased region" description="Low complexity" evidence="1">
    <location>
        <begin position="35"/>
        <end position="47"/>
    </location>
</feature>
<evidence type="ECO:0000256" key="1">
    <source>
        <dbReference type="SAM" id="MobiDB-lite"/>
    </source>
</evidence>
<sequence length="144" mass="14210">MRSGQLLTVVVATAVLALWAVATPASAQLNIPLLDGENNKNGDANKGGSKGGSGNTSSDAGKPSLSIGVDASSSASADPPTRTASVSVVTPTSTVLVGPTGQRNLDPNDDNGSAAVVRAGAISLVMSAGLSFGLFMIAMLSLWA</sequence>
<name>A0A4P9YZ46_9FUNG</name>
<keyword evidence="2" id="KW-1133">Transmembrane helix</keyword>
<keyword evidence="5" id="KW-1185">Reference proteome</keyword>
<evidence type="ECO:0000313" key="5">
    <source>
        <dbReference type="Proteomes" id="UP000278143"/>
    </source>
</evidence>
<organism evidence="4 5">
    <name type="scientific">Syncephalis pseudoplumigaleata</name>
    <dbReference type="NCBI Taxonomy" id="1712513"/>
    <lineage>
        <taxon>Eukaryota</taxon>
        <taxon>Fungi</taxon>
        <taxon>Fungi incertae sedis</taxon>
        <taxon>Zoopagomycota</taxon>
        <taxon>Zoopagomycotina</taxon>
        <taxon>Zoopagomycetes</taxon>
        <taxon>Zoopagales</taxon>
        <taxon>Piptocephalidaceae</taxon>
        <taxon>Syncephalis</taxon>
    </lineage>
</organism>
<feature type="compositionally biased region" description="Low complexity" evidence="1">
    <location>
        <begin position="70"/>
        <end position="100"/>
    </location>
</feature>
<evidence type="ECO:0000256" key="2">
    <source>
        <dbReference type="SAM" id="Phobius"/>
    </source>
</evidence>
<feature type="signal peptide" evidence="3">
    <location>
        <begin position="1"/>
        <end position="27"/>
    </location>
</feature>